<dbReference type="AlphaFoldDB" id="A0A075HFD2"/>
<dbReference type="Pfam" id="PF00581">
    <property type="entry name" value="Rhodanese"/>
    <property type="match status" value="1"/>
</dbReference>
<protein>
    <submittedName>
        <fullName evidence="2">Rhodanese-related sulfurtransferase</fullName>
    </submittedName>
</protein>
<name>A0A075HFD2_9ARCH</name>
<dbReference type="SMART" id="SM00450">
    <property type="entry name" value="RHOD"/>
    <property type="match status" value="1"/>
</dbReference>
<dbReference type="SUPFAM" id="SSF52821">
    <property type="entry name" value="Rhodanese/Cell cycle control phosphatase"/>
    <property type="match status" value="1"/>
</dbReference>
<evidence type="ECO:0000259" key="1">
    <source>
        <dbReference type="PROSITE" id="PS50206"/>
    </source>
</evidence>
<dbReference type="EMBL" id="KF900986">
    <property type="protein sequence ID" value="AIF13890.1"/>
    <property type="molecule type" value="Genomic_DNA"/>
</dbReference>
<evidence type="ECO:0000313" key="2">
    <source>
        <dbReference type="EMBL" id="AIF13890.1"/>
    </source>
</evidence>
<proteinExistence type="predicted"/>
<feature type="domain" description="Rhodanese" evidence="1">
    <location>
        <begin position="13"/>
        <end position="127"/>
    </location>
</feature>
<dbReference type="InterPro" id="IPR001763">
    <property type="entry name" value="Rhodanese-like_dom"/>
</dbReference>
<reference evidence="2" key="1">
    <citation type="journal article" date="2014" name="Genome Biol. Evol.">
        <title>Pangenome evidence for extensive interdomain horizontal transfer affecting lineage core and shell genes in uncultured planktonic thaumarchaeota and euryarchaeota.</title>
        <authorList>
            <person name="Deschamps P."/>
            <person name="Zivanovic Y."/>
            <person name="Moreira D."/>
            <person name="Rodriguez-Valera F."/>
            <person name="Lopez-Garcia P."/>
        </authorList>
    </citation>
    <scope>NUCLEOTIDE SEQUENCE</scope>
</reference>
<dbReference type="GO" id="GO:0004792">
    <property type="term" value="F:thiosulfate-cyanide sulfurtransferase activity"/>
    <property type="evidence" value="ECO:0007669"/>
    <property type="project" value="TreeGrafter"/>
</dbReference>
<sequence>MVKTINADELKKNRKNYVLIDVREQEELLGGSIDDSVHLPLGQLIRKARKTQKDEFDPEERHHLFLVLTKQVNVKKSLNKKICMYCSFGYRGSLAAEELEKCGVKADIVNLDGGFAAWDTHNGNTGTKTY</sequence>
<dbReference type="PROSITE" id="PS50206">
    <property type="entry name" value="RHODANESE_3"/>
    <property type="match status" value="1"/>
</dbReference>
<dbReference type="PANTHER" id="PTHR44086">
    <property type="entry name" value="THIOSULFATE SULFURTRANSFERASE RDL2, MITOCHONDRIAL-RELATED"/>
    <property type="match status" value="1"/>
</dbReference>
<dbReference type="PANTHER" id="PTHR44086:SF10">
    <property type="entry name" value="THIOSULFATE SULFURTRANSFERASE_RHODANESE-LIKE DOMAIN-CONTAINING PROTEIN 3"/>
    <property type="match status" value="1"/>
</dbReference>
<accession>A0A075HFD2</accession>
<keyword evidence="2" id="KW-0808">Transferase</keyword>
<dbReference type="CDD" id="cd00158">
    <property type="entry name" value="RHOD"/>
    <property type="match status" value="1"/>
</dbReference>
<dbReference type="Gene3D" id="3.40.250.10">
    <property type="entry name" value="Rhodanese-like domain"/>
    <property type="match status" value="1"/>
</dbReference>
<organism evidence="2">
    <name type="scientific">uncultured marine thaumarchaeote KM3_65_A05</name>
    <dbReference type="NCBI Taxonomy" id="1456222"/>
    <lineage>
        <taxon>Archaea</taxon>
        <taxon>Nitrososphaerota</taxon>
        <taxon>environmental samples</taxon>
    </lineage>
</organism>
<dbReference type="InterPro" id="IPR036873">
    <property type="entry name" value="Rhodanese-like_dom_sf"/>
</dbReference>